<dbReference type="InterPro" id="IPR022321">
    <property type="entry name" value="IGFBP_1-6_chordata"/>
</dbReference>
<proteinExistence type="predicted"/>
<dbReference type="PROSITE" id="PS00484">
    <property type="entry name" value="THYROGLOBULIN_1_1"/>
    <property type="match status" value="1"/>
</dbReference>
<dbReference type="RefSeq" id="XP_032801036.1">
    <property type="nucleotide sequence ID" value="XM_032945145.1"/>
</dbReference>
<sequence length="288" mass="31108">MRQRLSSVRPRQVTNTASAAASFSSGSPNSSTRASTARSLLAMALVAACGPWSCLALGGGGAGPVVRCEPCDDRALSQCELPTGCELVREPGCGCCLTCALREGAQCGIYTERCGFGLKCLPQAGEERQLQAMLEGRGVCRHYEEVDPREESSFGDSTPTEGPEVAPPARSRHVVNSNKRKKERSRLVGDNTVVNAHAQDNKHEGETGPCKRSVELAIKYLKESTNLVPKAIYIPNCDRRGYYKKKQCNPSKGRKRGLCWCVDKYGARVPGSEHMGGGARCQSLIERD</sequence>
<dbReference type="Gene3D" id="4.10.800.10">
    <property type="entry name" value="Thyroglobulin type-1"/>
    <property type="match status" value="1"/>
</dbReference>
<dbReference type="InterPro" id="IPR036857">
    <property type="entry name" value="Thyroglobulin_1_sf"/>
</dbReference>
<dbReference type="InterPro" id="IPR000867">
    <property type="entry name" value="IGFBP-like"/>
</dbReference>
<keyword evidence="4" id="KW-0732">Signal</keyword>
<dbReference type="Proteomes" id="UP001318040">
    <property type="component" value="Chromosome 4"/>
</dbReference>
<accession>A0AAJ7WKF4</accession>
<feature type="domain" description="IGFBP N-terminal" evidence="10">
    <location>
        <begin position="64"/>
        <end position="143"/>
    </location>
</feature>
<dbReference type="Pfam" id="PF00219">
    <property type="entry name" value="IGFBP"/>
    <property type="match status" value="1"/>
</dbReference>
<keyword evidence="2" id="KW-0964">Secreted</keyword>
<reference evidence="12" key="1">
    <citation type="submission" date="2025-08" db="UniProtKB">
        <authorList>
            <consortium name="RefSeq"/>
        </authorList>
    </citation>
    <scope>IDENTIFICATION</scope>
    <source>
        <tissue evidence="12">Sperm</tissue>
    </source>
</reference>
<dbReference type="AlphaFoldDB" id="A0AAJ7WKF4"/>
<dbReference type="FunFam" id="4.10.800.10:FF:000005">
    <property type="entry name" value="Putative insulin-like growth factor-binding protein 5"/>
    <property type="match status" value="1"/>
</dbReference>
<dbReference type="InterPro" id="IPR009030">
    <property type="entry name" value="Growth_fac_rcpt_cys_sf"/>
</dbReference>
<evidence type="ECO:0000256" key="8">
    <source>
        <dbReference type="SAM" id="MobiDB-lite"/>
    </source>
</evidence>
<dbReference type="Gene3D" id="4.10.40.20">
    <property type="match status" value="1"/>
</dbReference>
<dbReference type="GeneID" id="116937982"/>
<keyword evidence="5 7" id="KW-1015">Disulfide bond</keyword>
<dbReference type="InterPro" id="IPR017891">
    <property type="entry name" value="Insulin_GF-bd_Cys-rich_CS"/>
</dbReference>
<dbReference type="PANTHER" id="PTHR11551">
    <property type="entry name" value="INSULIN-LIKE GROWTH FACTOR BINDING PROTEIN"/>
    <property type="match status" value="1"/>
</dbReference>
<dbReference type="CDD" id="cd00191">
    <property type="entry name" value="TY"/>
    <property type="match status" value="1"/>
</dbReference>
<dbReference type="SMART" id="SM00121">
    <property type="entry name" value="IB"/>
    <property type="match status" value="1"/>
</dbReference>
<dbReference type="GO" id="GO:0031994">
    <property type="term" value="F:insulin-like growth factor I binding"/>
    <property type="evidence" value="ECO:0007669"/>
    <property type="project" value="TreeGrafter"/>
</dbReference>
<dbReference type="Pfam" id="PF00086">
    <property type="entry name" value="Thyroglobulin_1"/>
    <property type="match status" value="1"/>
</dbReference>
<evidence type="ECO:0000256" key="1">
    <source>
        <dbReference type="ARBA" id="ARBA00004613"/>
    </source>
</evidence>
<evidence type="ECO:0000259" key="10">
    <source>
        <dbReference type="PROSITE" id="PS51323"/>
    </source>
</evidence>
<comment type="caution">
    <text evidence="7">Lacks conserved residue(s) required for the propagation of feature annotation.</text>
</comment>
<dbReference type="FunFam" id="4.10.40.20:FF:000001">
    <property type="entry name" value="Insulin-like growth factor binding protein 5"/>
    <property type="match status" value="1"/>
</dbReference>
<dbReference type="PROSITE" id="PS00222">
    <property type="entry name" value="IGFBP_N_1"/>
    <property type="match status" value="1"/>
</dbReference>
<feature type="disulfide bond" evidence="7">
    <location>
        <begin position="261"/>
        <end position="281"/>
    </location>
</feature>
<dbReference type="GO" id="GO:0031995">
    <property type="term" value="F:insulin-like growth factor II binding"/>
    <property type="evidence" value="ECO:0007669"/>
    <property type="project" value="TreeGrafter"/>
</dbReference>
<dbReference type="PROSITE" id="PS51162">
    <property type="entry name" value="THYROGLOBULIN_1_2"/>
    <property type="match status" value="1"/>
</dbReference>
<dbReference type="PANTHER" id="PTHR11551:SF13">
    <property type="entry name" value="INSULIN-LIKE GROWTH FACTOR-BINDING PROTEIN 2"/>
    <property type="match status" value="1"/>
</dbReference>
<dbReference type="SUPFAM" id="SSF57184">
    <property type="entry name" value="Growth factor receptor domain"/>
    <property type="match status" value="1"/>
</dbReference>
<dbReference type="PROSITE" id="PS51323">
    <property type="entry name" value="IGFBP_N_2"/>
    <property type="match status" value="1"/>
</dbReference>
<evidence type="ECO:0000256" key="4">
    <source>
        <dbReference type="ARBA" id="ARBA00022729"/>
    </source>
</evidence>
<dbReference type="SUPFAM" id="SSF57610">
    <property type="entry name" value="Thyroglobulin type-1 domain"/>
    <property type="match status" value="1"/>
</dbReference>
<evidence type="ECO:0000256" key="3">
    <source>
        <dbReference type="ARBA" id="ARBA00022553"/>
    </source>
</evidence>
<evidence type="ECO:0000256" key="7">
    <source>
        <dbReference type="PROSITE-ProRule" id="PRU00500"/>
    </source>
</evidence>
<keyword evidence="11" id="KW-1185">Reference proteome</keyword>
<feature type="region of interest" description="Disordered" evidence="8">
    <location>
        <begin position="148"/>
        <end position="185"/>
    </location>
</feature>
<feature type="compositionally biased region" description="Basic residues" evidence="8">
    <location>
        <begin position="170"/>
        <end position="184"/>
    </location>
</feature>
<dbReference type="PRINTS" id="PR01976">
    <property type="entry name" value="IGFBPFAMILY"/>
</dbReference>
<keyword evidence="6" id="KW-0340">Growth factor binding</keyword>
<dbReference type="SMART" id="SM00211">
    <property type="entry name" value="TY"/>
    <property type="match status" value="1"/>
</dbReference>
<feature type="compositionally biased region" description="Low complexity" evidence="8">
    <location>
        <begin position="17"/>
        <end position="31"/>
    </location>
</feature>
<dbReference type="InterPro" id="IPR000716">
    <property type="entry name" value="Thyroglobulin_1"/>
</dbReference>
<dbReference type="GO" id="GO:0043567">
    <property type="term" value="P:regulation of insulin-like growth factor receptor signaling pathway"/>
    <property type="evidence" value="ECO:0007669"/>
    <property type="project" value="TreeGrafter"/>
</dbReference>
<name>A0AAJ7WKF4_PETMA</name>
<keyword evidence="3" id="KW-0597">Phosphoprotein</keyword>
<evidence type="ECO:0000256" key="2">
    <source>
        <dbReference type="ARBA" id="ARBA00022525"/>
    </source>
</evidence>
<gene>
    <name evidence="12" type="primary">LOC116937982</name>
</gene>
<dbReference type="KEGG" id="pmrn:116937982"/>
<feature type="region of interest" description="Disordered" evidence="8">
    <location>
        <begin position="1"/>
        <end position="31"/>
    </location>
</feature>
<feature type="domain" description="Thyroglobulin type-1" evidence="9">
    <location>
        <begin position="207"/>
        <end position="281"/>
    </location>
</feature>
<evidence type="ECO:0000256" key="5">
    <source>
        <dbReference type="ARBA" id="ARBA00023157"/>
    </source>
</evidence>
<evidence type="ECO:0000256" key="6">
    <source>
        <dbReference type="ARBA" id="ARBA00023183"/>
    </source>
</evidence>
<organism evidence="11 12">
    <name type="scientific">Petromyzon marinus</name>
    <name type="common">Sea lamprey</name>
    <dbReference type="NCBI Taxonomy" id="7757"/>
    <lineage>
        <taxon>Eukaryota</taxon>
        <taxon>Metazoa</taxon>
        <taxon>Chordata</taxon>
        <taxon>Craniata</taxon>
        <taxon>Vertebrata</taxon>
        <taxon>Cyclostomata</taxon>
        <taxon>Hyperoartia</taxon>
        <taxon>Petromyzontiformes</taxon>
        <taxon>Petromyzontidae</taxon>
        <taxon>Petromyzon</taxon>
    </lineage>
</organism>
<dbReference type="GO" id="GO:0005615">
    <property type="term" value="C:extracellular space"/>
    <property type="evidence" value="ECO:0007669"/>
    <property type="project" value="TreeGrafter"/>
</dbReference>
<comment type="subcellular location">
    <subcellularLocation>
        <location evidence="1">Secreted</location>
    </subcellularLocation>
</comment>
<evidence type="ECO:0000259" key="9">
    <source>
        <dbReference type="PROSITE" id="PS51162"/>
    </source>
</evidence>
<evidence type="ECO:0000313" key="12">
    <source>
        <dbReference type="RefSeq" id="XP_032801036.1"/>
    </source>
</evidence>
<protein>
    <submittedName>
        <fullName evidence="12">Insulin-like growth factor-binding protein 5</fullName>
    </submittedName>
</protein>
<evidence type="ECO:0000313" key="11">
    <source>
        <dbReference type="Proteomes" id="UP001318040"/>
    </source>
</evidence>